<evidence type="ECO:0000313" key="2">
    <source>
        <dbReference type="Proteomes" id="UP001266305"/>
    </source>
</evidence>
<evidence type="ECO:0000313" key="1">
    <source>
        <dbReference type="EMBL" id="KAK2112663.1"/>
    </source>
</evidence>
<keyword evidence="2" id="KW-1185">Reference proteome</keyword>
<reference evidence="1 2" key="1">
    <citation type="submission" date="2023-05" db="EMBL/GenBank/DDBJ databases">
        <title>B98-5 Cell Line De Novo Hybrid Assembly: An Optical Mapping Approach.</title>
        <authorList>
            <person name="Kananen K."/>
            <person name="Auerbach J.A."/>
            <person name="Kautto E."/>
            <person name="Blachly J.S."/>
        </authorList>
    </citation>
    <scope>NUCLEOTIDE SEQUENCE [LARGE SCALE GENOMIC DNA]</scope>
    <source>
        <strain evidence="1">B95-8</strain>
        <tissue evidence="1">Cell line</tissue>
    </source>
</reference>
<feature type="non-terminal residue" evidence="1">
    <location>
        <position position="65"/>
    </location>
</feature>
<dbReference type="Proteomes" id="UP001266305">
    <property type="component" value="Unassembled WGS sequence"/>
</dbReference>
<gene>
    <name evidence="1" type="ORF">P7K49_012410</name>
</gene>
<name>A0ABQ9VTD7_SAGOE</name>
<dbReference type="EMBL" id="JASSZA010000005">
    <property type="protein sequence ID" value="KAK2112663.1"/>
    <property type="molecule type" value="Genomic_DNA"/>
</dbReference>
<protein>
    <submittedName>
        <fullName evidence="1">Uncharacterized protein</fullName>
    </submittedName>
</protein>
<organism evidence="1 2">
    <name type="scientific">Saguinus oedipus</name>
    <name type="common">Cotton-top tamarin</name>
    <name type="synonym">Oedipomidas oedipus</name>
    <dbReference type="NCBI Taxonomy" id="9490"/>
    <lineage>
        <taxon>Eukaryota</taxon>
        <taxon>Metazoa</taxon>
        <taxon>Chordata</taxon>
        <taxon>Craniata</taxon>
        <taxon>Vertebrata</taxon>
        <taxon>Euteleostomi</taxon>
        <taxon>Mammalia</taxon>
        <taxon>Eutheria</taxon>
        <taxon>Euarchontoglires</taxon>
        <taxon>Primates</taxon>
        <taxon>Haplorrhini</taxon>
        <taxon>Platyrrhini</taxon>
        <taxon>Cebidae</taxon>
        <taxon>Callitrichinae</taxon>
        <taxon>Saguinus</taxon>
    </lineage>
</organism>
<accession>A0ABQ9VTD7</accession>
<comment type="caution">
    <text evidence="1">The sequence shown here is derived from an EMBL/GenBank/DDBJ whole genome shotgun (WGS) entry which is preliminary data.</text>
</comment>
<sequence>MDQACGLLRGRLDNWPPEDGMDVRMCEASQANGGKATVVDEVVKQRVPMETRSRLRHSQQALRHI</sequence>
<proteinExistence type="predicted"/>